<feature type="domain" description="GFO/IDH/MocA-like oxidoreductase" evidence="5">
    <location>
        <begin position="147"/>
        <end position="260"/>
    </location>
</feature>
<evidence type="ECO:0000313" key="7">
    <source>
        <dbReference type="Proteomes" id="UP000776164"/>
    </source>
</evidence>
<dbReference type="Pfam" id="PF22725">
    <property type="entry name" value="GFO_IDH_MocA_C3"/>
    <property type="match status" value="1"/>
</dbReference>
<dbReference type="Gene3D" id="3.30.360.10">
    <property type="entry name" value="Dihydrodipicolinate Reductase, domain 2"/>
    <property type="match status" value="1"/>
</dbReference>
<dbReference type="RefSeq" id="WP_307827213.1">
    <property type="nucleotide sequence ID" value="NZ_BAAAHT010000010.1"/>
</dbReference>
<keyword evidence="3" id="KW-0520">NAD</keyword>
<dbReference type="EMBL" id="JAFBBU010000001">
    <property type="protein sequence ID" value="MBM7473107.1"/>
    <property type="molecule type" value="Genomic_DNA"/>
</dbReference>
<evidence type="ECO:0000259" key="4">
    <source>
        <dbReference type="Pfam" id="PF01408"/>
    </source>
</evidence>
<dbReference type="InterPro" id="IPR055170">
    <property type="entry name" value="GFO_IDH_MocA-like_dom"/>
</dbReference>
<dbReference type="PANTHER" id="PTHR22604:SF105">
    <property type="entry name" value="TRANS-1,2-DIHYDROBENZENE-1,2-DIOL DEHYDROGENASE"/>
    <property type="match status" value="1"/>
</dbReference>
<dbReference type="SUPFAM" id="SSF51735">
    <property type="entry name" value="NAD(P)-binding Rossmann-fold domains"/>
    <property type="match status" value="1"/>
</dbReference>
<dbReference type="SUPFAM" id="SSF55347">
    <property type="entry name" value="Glyceraldehyde-3-phosphate dehydrogenase-like, C-terminal domain"/>
    <property type="match status" value="1"/>
</dbReference>
<protein>
    <submittedName>
        <fullName evidence="6">Dehydrogenase</fullName>
    </submittedName>
</protein>
<evidence type="ECO:0000256" key="3">
    <source>
        <dbReference type="ARBA" id="ARBA00023027"/>
    </source>
</evidence>
<dbReference type="PANTHER" id="PTHR22604">
    <property type="entry name" value="OXIDOREDUCTASES"/>
    <property type="match status" value="1"/>
</dbReference>
<comment type="caution">
    <text evidence="6">The sequence shown here is derived from an EMBL/GenBank/DDBJ whole genome shotgun (WGS) entry which is preliminary data.</text>
</comment>
<evidence type="ECO:0000313" key="6">
    <source>
        <dbReference type="EMBL" id="MBM7473107.1"/>
    </source>
</evidence>
<dbReference type="Gene3D" id="3.40.50.720">
    <property type="entry name" value="NAD(P)-binding Rossmann-like Domain"/>
    <property type="match status" value="1"/>
</dbReference>
<dbReference type="Proteomes" id="UP000776164">
    <property type="component" value="Unassembled WGS sequence"/>
</dbReference>
<comment type="similarity">
    <text evidence="1">Belongs to the Gfo/Idh/MocA family.</text>
</comment>
<feature type="domain" description="Gfo/Idh/MocA-like oxidoreductase N-terminal" evidence="4">
    <location>
        <begin position="17"/>
        <end position="135"/>
    </location>
</feature>
<keyword evidence="2" id="KW-0560">Oxidoreductase</keyword>
<sequence>MFPEPAAFLPGSGEPTLRWGIIAPGGIAAAFAQSVQQHSNQTIAGVASRSRSRADEFAAKFGIDRVYASYEELVDSPEIDVVYVAAPVAMHVELGLLAIAAGKHVLVEKPLAPSAADARRLVAAARQQGILLMEGMWSRYLPQASVIRMLVDDGVLGEPRGVLAESCQAIPYDSEHRLYRPELGGGALLDLGIYPIQLDSMILGAPTSVRAIGGLTQSGVDAYSTVVLGHGADAQSTLISSIIARTDSSASIRGSEARIEMAGPHHTPTSLTLRDNEVHGPRLTWTDSSGLTFYQALSWEATALATFVGEGRTESPLHSLDETVQILETLDEARSQLHFASGSTR</sequence>
<dbReference type="InterPro" id="IPR036291">
    <property type="entry name" value="NAD(P)-bd_dom_sf"/>
</dbReference>
<organism evidence="6 7">
    <name type="scientific">Subtercola frigoramans</name>
    <dbReference type="NCBI Taxonomy" id="120298"/>
    <lineage>
        <taxon>Bacteria</taxon>
        <taxon>Bacillati</taxon>
        <taxon>Actinomycetota</taxon>
        <taxon>Actinomycetes</taxon>
        <taxon>Micrococcales</taxon>
        <taxon>Microbacteriaceae</taxon>
        <taxon>Subtercola</taxon>
    </lineage>
</organism>
<proteinExistence type="inferred from homology"/>
<evidence type="ECO:0000256" key="2">
    <source>
        <dbReference type="ARBA" id="ARBA00023002"/>
    </source>
</evidence>
<keyword evidence="7" id="KW-1185">Reference proteome</keyword>
<gene>
    <name evidence="6" type="ORF">JOE66_002741</name>
</gene>
<reference evidence="6 7" key="1">
    <citation type="submission" date="2021-01" db="EMBL/GenBank/DDBJ databases">
        <title>Sequencing the genomes of 1000 actinobacteria strains.</title>
        <authorList>
            <person name="Klenk H.-P."/>
        </authorList>
    </citation>
    <scope>NUCLEOTIDE SEQUENCE [LARGE SCALE GENOMIC DNA]</scope>
    <source>
        <strain evidence="6 7">DSM 13057</strain>
    </source>
</reference>
<dbReference type="Pfam" id="PF01408">
    <property type="entry name" value="GFO_IDH_MocA"/>
    <property type="match status" value="1"/>
</dbReference>
<accession>A0ABS2L7P8</accession>
<evidence type="ECO:0000259" key="5">
    <source>
        <dbReference type="Pfam" id="PF22725"/>
    </source>
</evidence>
<dbReference type="InterPro" id="IPR000683">
    <property type="entry name" value="Gfo/Idh/MocA-like_OxRdtase_N"/>
</dbReference>
<dbReference type="InterPro" id="IPR050984">
    <property type="entry name" value="Gfo/Idh/MocA_domain"/>
</dbReference>
<name>A0ABS2L7P8_9MICO</name>
<evidence type="ECO:0000256" key="1">
    <source>
        <dbReference type="ARBA" id="ARBA00010928"/>
    </source>
</evidence>